<comment type="caution">
    <text evidence="1">The sequence shown here is derived from an EMBL/GenBank/DDBJ whole genome shotgun (WGS) entry which is preliminary data.</text>
</comment>
<dbReference type="SUPFAM" id="SSF51430">
    <property type="entry name" value="NAD(P)-linked oxidoreductase"/>
    <property type="match status" value="1"/>
</dbReference>
<accession>A0A409XI83</accession>
<evidence type="ECO:0000313" key="1">
    <source>
        <dbReference type="EMBL" id="PPQ90475.1"/>
    </source>
</evidence>
<proteinExistence type="predicted"/>
<keyword evidence="2" id="KW-1185">Reference proteome</keyword>
<name>A0A409XI83_PSICY</name>
<gene>
    <name evidence="1" type="ORF">CVT25_014993</name>
</gene>
<dbReference type="OrthoDB" id="48988at2759"/>
<dbReference type="InterPro" id="IPR036812">
    <property type="entry name" value="NAD(P)_OxRdtase_dom_sf"/>
</dbReference>
<dbReference type="EMBL" id="NHYD01001635">
    <property type="protein sequence ID" value="PPQ90475.1"/>
    <property type="molecule type" value="Genomic_DNA"/>
</dbReference>
<protein>
    <submittedName>
        <fullName evidence="1">Uncharacterized protein</fullName>
    </submittedName>
</protein>
<dbReference type="STRING" id="93625.A0A409XI83"/>
<sequence length="178" mass="20533">MSCANQYARDHAPTPFVVYHSLWNIMNRSFEREITLMARSEGISSGLCSQFRHLPLGMRLQVEGYEQTKKKRNGVNTGERGRMILETPVNAQRKKNLCAKLSEKWPQSWDQADKIRYSQLADIFAVALAYLLQKIRSKSRAHMLTNIKALDITLTNEHISNSWRVLWSSIQLSPRLSL</sequence>
<dbReference type="Proteomes" id="UP000283269">
    <property type="component" value="Unassembled WGS sequence"/>
</dbReference>
<evidence type="ECO:0000313" key="2">
    <source>
        <dbReference type="Proteomes" id="UP000283269"/>
    </source>
</evidence>
<organism evidence="1 2">
    <name type="scientific">Psilocybe cyanescens</name>
    <dbReference type="NCBI Taxonomy" id="93625"/>
    <lineage>
        <taxon>Eukaryota</taxon>
        <taxon>Fungi</taxon>
        <taxon>Dikarya</taxon>
        <taxon>Basidiomycota</taxon>
        <taxon>Agaricomycotina</taxon>
        <taxon>Agaricomycetes</taxon>
        <taxon>Agaricomycetidae</taxon>
        <taxon>Agaricales</taxon>
        <taxon>Agaricineae</taxon>
        <taxon>Strophariaceae</taxon>
        <taxon>Psilocybe</taxon>
    </lineage>
</organism>
<reference evidence="1 2" key="1">
    <citation type="journal article" date="2018" name="Evol. Lett.">
        <title>Horizontal gene cluster transfer increased hallucinogenic mushroom diversity.</title>
        <authorList>
            <person name="Reynolds H.T."/>
            <person name="Vijayakumar V."/>
            <person name="Gluck-Thaler E."/>
            <person name="Korotkin H.B."/>
            <person name="Matheny P.B."/>
            <person name="Slot J.C."/>
        </authorList>
    </citation>
    <scope>NUCLEOTIDE SEQUENCE [LARGE SCALE GENOMIC DNA]</scope>
    <source>
        <strain evidence="1 2">2631</strain>
    </source>
</reference>
<dbReference type="AlphaFoldDB" id="A0A409XI83"/>
<dbReference type="InParanoid" id="A0A409XI83"/>
<dbReference type="Gene3D" id="3.20.20.100">
    <property type="entry name" value="NADP-dependent oxidoreductase domain"/>
    <property type="match status" value="1"/>
</dbReference>